<name>A0A3R8TAF7_9BURK</name>
<organism evidence="6 7">
    <name type="scientific">Aquabacterium soli</name>
    <dbReference type="NCBI Taxonomy" id="2493092"/>
    <lineage>
        <taxon>Bacteria</taxon>
        <taxon>Pseudomonadati</taxon>
        <taxon>Pseudomonadota</taxon>
        <taxon>Betaproteobacteria</taxon>
        <taxon>Burkholderiales</taxon>
        <taxon>Aquabacterium</taxon>
    </lineage>
</organism>
<reference evidence="6 7" key="1">
    <citation type="submission" date="2018-12" db="EMBL/GenBank/DDBJ databases">
        <title>The whole draft genome of Aquabacterium sp. SJQ9.</title>
        <authorList>
            <person name="Sun L."/>
            <person name="Gao X."/>
            <person name="Chen W."/>
            <person name="Huang K."/>
        </authorList>
    </citation>
    <scope>NUCLEOTIDE SEQUENCE [LARGE SCALE GENOMIC DNA]</scope>
    <source>
        <strain evidence="6 7">SJQ9</strain>
    </source>
</reference>
<sequence length="311" mass="32852">MNGFILSAAGLLALALLFVLPPLLRRRDRAGIIGVDAAALNLEVLRAQHRELDADLHSGALSEQAYVAAQRDLLSRRTDEASVETAALPAVAPQPWTAAVVAVAITVIAAVLYQVAGTPEALDPARRLAQIPSSSAAAPETAVAGAAPDGGGMTADQIEGMVQRLATKLAAKPDDPDGWRMLIRSYETLRRFDQAAAAYANLLKYAPETPELLADYAVVLGMTQGQTLTGEPERLIHRALKLDPDNLQALALAGSAAFERHDYAKAVGPWQHLLALVPQDSEMARTIGASIDKARALQDASPGPDAKKESP</sequence>
<dbReference type="InterPro" id="IPR011990">
    <property type="entry name" value="TPR-like_helical_dom_sf"/>
</dbReference>
<evidence type="ECO:0000256" key="3">
    <source>
        <dbReference type="ARBA" id="ARBA00022748"/>
    </source>
</evidence>
<keyword evidence="3" id="KW-0201">Cytochrome c-type biogenesis</keyword>
<evidence type="ECO:0000256" key="2">
    <source>
        <dbReference type="ARBA" id="ARBA00022737"/>
    </source>
</evidence>
<dbReference type="InterPro" id="IPR051263">
    <property type="entry name" value="C-type_cytochrome_biogenesis"/>
</dbReference>
<dbReference type="GO" id="GO:0030313">
    <property type="term" value="C:cell envelope"/>
    <property type="evidence" value="ECO:0007669"/>
    <property type="project" value="UniProtKB-SubCell"/>
</dbReference>
<comment type="subcellular location">
    <subcellularLocation>
        <location evidence="1">Cell envelope</location>
    </subcellularLocation>
</comment>
<feature type="domain" description="Cytochrome c-type biogenesis protein H TPR" evidence="5">
    <location>
        <begin position="146"/>
        <end position="283"/>
    </location>
</feature>
<dbReference type="RefSeq" id="WP_125244476.1">
    <property type="nucleotide sequence ID" value="NZ_RSED01000014.1"/>
</dbReference>
<evidence type="ECO:0000313" key="6">
    <source>
        <dbReference type="EMBL" id="RRS03183.1"/>
    </source>
</evidence>
<dbReference type="OrthoDB" id="9776053at2"/>
<comment type="caution">
    <text evidence="6">The sequence shown here is derived from an EMBL/GenBank/DDBJ whole genome shotgun (WGS) entry which is preliminary data.</text>
</comment>
<dbReference type="EMBL" id="RSED01000014">
    <property type="protein sequence ID" value="RRS03183.1"/>
    <property type="molecule type" value="Genomic_DNA"/>
</dbReference>
<dbReference type="AlphaFoldDB" id="A0A3R8TAF7"/>
<evidence type="ECO:0000256" key="4">
    <source>
        <dbReference type="ARBA" id="ARBA00022803"/>
    </source>
</evidence>
<dbReference type="InterPro" id="IPR017560">
    <property type="entry name" value="Cyt_c_biogenesis_CcmI"/>
</dbReference>
<keyword evidence="4" id="KW-0802">TPR repeat</keyword>
<evidence type="ECO:0000259" key="5">
    <source>
        <dbReference type="Pfam" id="PF23914"/>
    </source>
</evidence>
<dbReference type="NCBIfam" id="TIGR03142">
    <property type="entry name" value="cytochro_ccmI"/>
    <property type="match status" value="1"/>
</dbReference>
<proteinExistence type="predicted"/>
<protein>
    <submittedName>
        <fullName evidence="6">C-type cytochrome biogenesis protein CcmI</fullName>
    </submittedName>
</protein>
<dbReference type="GO" id="GO:0005886">
    <property type="term" value="C:plasma membrane"/>
    <property type="evidence" value="ECO:0007669"/>
    <property type="project" value="TreeGrafter"/>
</dbReference>
<dbReference type="Gene3D" id="1.25.40.10">
    <property type="entry name" value="Tetratricopeptide repeat domain"/>
    <property type="match status" value="1"/>
</dbReference>
<dbReference type="InterPro" id="IPR056413">
    <property type="entry name" value="TPR_CcmH_CycH"/>
</dbReference>
<keyword evidence="2" id="KW-0677">Repeat</keyword>
<dbReference type="GO" id="GO:0017004">
    <property type="term" value="P:cytochrome complex assembly"/>
    <property type="evidence" value="ECO:0007669"/>
    <property type="project" value="UniProtKB-KW"/>
</dbReference>
<evidence type="ECO:0000256" key="1">
    <source>
        <dbReference type="ARBA" id="ARBA00004196"/>
    </source>
</evidence>
<dbReference type="PANTHER" id="PTHR47870:SF4">
    <property type="entry name" value="CYTOCHROME C-TYPE BIOGENESIS PROTEIN CYCH"/>
    <property type="match status" value="1"/>
</dbReference>
<accession>A0A3R8TAF7</accession>
<dbReference type="Proteomes" id="UP000269265">
    <property type="component" value="Unassembled WGS sequence"/>
</dbReference>
<dbReference type="SUPFAM" id="SSF48452">
    <property type="entry name" value="TPR-like"/>
    <property type="match status" value="1"/>
</dbReference>
<dbReference type="PANTHER" id="PTHR47870">
    <property type="entry name" value="CYTOCHROME C-TYPE BIOGENESIS PROTEIN CCMH"/>
    <property type="match status" value="1"/>
</dbReference>
<evidence type="ECO:0000313" key="7">
    <source>
        <dbReference type="Proteomes" id="UP000269265"/>
    </source>
</evidence>
<dbReference type="Pfam" id="PF23914">
    <property type="entry name" value="TPR_CcmH_CycH"/>
    <property type="match status" value="1"/>
</dbReference>
<keyword evidence="7" id="KW-1185">Reference proteome</keyword>
<gene>
    <name evidence="6" type="primary">ccmI</name>
    <name evidence="6" type="ORF">EIP75_16995</name>
</gene>